<name>A0A0M0JGG7_9EUKA</name>
<keyword evidence="3" id="KW-1185">Reference proteome</keyword>
<sequence>MTRLCAPRSVRHLSATLVLLDGASAIDHASANALRRALTRPAHAAVAVVPRIDLLPGTSEDKLLELSERLRTAGAAALLLRNPSLRQVQLVLEEQRSASGNFPSPMPVLCEPFLSTPLEAPDGAAAVVLPYSEVEGAVSLGWPLVVTRCTSAAELHAMLARPAPPEMVFASEAAAALFIASLALGPGCAAEARELRAMGYAAVAVDFAADGLASRTYNSLGLKVGHGDFGSDQYWLNKKFKDARAIQKSRYAREGPPATGGGGGAAGSQVGQDLEALVLAGWHLTGPEIILAPHALRLPPPA</sequence>
<protein>
    <submittedName>
        <fullName evidence="2">Uncharacterized protein</fullName>
    </submittedName>
</protein>
<feature type="signal peptide" evidence="1">
    <location>
        <begin position="1"/>
        <end position="25"/>
    </location>
</feature>
<evidence type="ECO:0000313" key="2">
    <source>
        <dbReference type="EMBL" id="KOO25701.1"/>
    </source>
</evidence>
<evidence type="ECO:0000256" key="1">
    <source>
        <dbReference type="SAM" id="SignalP"/>
    </source>
</evidence>
<reference evidence="3" key="1">
    <citation type="journal article" date="2015" name="PLoS Genet.">
        <title>Genome Sequence and Transcriptome Analyses of Chrysochromulina tobin: Metabolic Tools for Enhanced Algal Fitness in the Prominent Order Prymnesiales (Haptophyceae).</title>
        <authorList>
            <person name="Hovde B.T."/>
            <person name="Deodato C.R."/>
            <person name="Hunsperger H.M."/>
            <person name="Ryken S.A."/>
            <person name="Yost W."/>
            <person name="Jha R.K."/>
            <person name="Patterson J."/>
            <person name="Monnat R.J. Jr."/>
            <person name="Barlow S.B."/>
            <person name="Starkenburg S.R."/>
            <person name="Cattolico R.A."/>
        </authorList>
    </citation>
    <scope>NUCLEOTIDE SEQUENCE</scope>
    <source>
        <strain evidence="3">CCMP291</strain>
    </source>
</reference>
<organism evidence="2 3">
    <name type="scientific">Chrysochromulina tobinii</name>
    <dbReference type="NCBI Taxonomy" id="1460289"/>
    <lineage>
        <taxon>Eukaryota</taxon>
        <taxon>Haptista</taxon>
        <taxon>Haptophyta</taxon>
        <taxon>Prymnesiophyceae</taxon>
        <taxon>Prymnesiales</taxon>
        <taxon>Chrysochromulinaceae</taxon>
        <taxon>Chrysochromulina</taxon>
    </lineage>
</organism>
<proteinExistence type="predicted"/>
<evidence type="ECO:0000313" key="3">
    <source>
        <dbReference type="Proteomes" id="UP000037460"/>
    </source>
</evidence>
<keyword evidence="1" id="KW-0732">Signal</keyword>
<accession>A0A0M0JGG7</accession>
<feature type="chain" id="PRO_5005601734" evidence="1">
    <location>
        <begin position="26"/>
        <end position="302"/>
    </location>
</feature>
<dbReference type="Proteomes" id="UP000037460">
    <property type="component" value="Unassembled WGS sequence"/>
</dbReference>
<gene>
    <name evidence="2" type="ORF">Ctob_005972</name>
</gene>
<dbReference type="AlphaFoldDB" id="A0A0M0JGG7"/>
<comment type="caution">
    <text evidence="2">The sequence shown here is derived from an EMBL/GenBank/DDBJ whole genome shotgun (WGS) entry which is preliminary data.</text>
</comment>
<dbReference type="EMBL" id="JWZX01002940">
    <property type="protein sequence ID" value="KOO25701.1"/>
    <property type="molecule type" value="Genomic_DNA"/>
</dbReference>